<dbReference type="PANTHER" id="PTHR35038">
    <property type="entry name" value="DISSIMILATORY SULFITE REDUCTASE SIRA"/>
    <property type="match status" value="1"/>
</dbReference>
<protein>
    <submittedName>
        <fullName evidence="3">Cytochrome C</fullName>
    </submittedName>
</protein>
<gene>
    <name evidence="3" type="ORF">HY912_04450</name>
</gene>
<reference evidence="3" key="1">
    <citation type="submission" date="2020-07" db="EMBL/GenBank/DDBJ databases">
        <title>Huge and variable diversity of episymbiotic CPR bacteria and DPANN archaea in groundwater ecosystems.</title>
        <authorList>
            <person name="He C.Y."/>
            <person name="Keren R."/>
            <person name="Whittaker M."/>
            <person name="Farag I.F."/>
            <person name="Doudna J."/>
            <person name="Cate J.H.D."/>
            <person name="Banfield J.F."/>
        </authorList>
    </citation>
    <scope>NUCLEOTIDE SEQUENCE</scope>
    <source>
        <strain evidence="3">NC_groundwater_1664_Pr3_B-0.1um_52_9</strain>
    </source>
</reference>
<evidence type="ECO:0000313" key="4">
    <source>
        <dbReference type="Proteomes" id="UP000807825"/>
    </source>
</evidence>
<dbReference type="NCBIfam" id="NF040886">
    <property type="entry name" value="cyt_C_like_Sec"/>
    <property type="match status" value="1"/>
</dbReference>
<accession>A0A9D6V109</accession>
<evidence type="ECO:0000259" key="2">
    <source>
        <dbReference type="Pfam" id="PF13435"/>
    </source>
</evidence>
<dbReference type="GO" id="GO:0016491">
    <property type="term" value="F:oxidoreductase activity"/>
    <property type="evidence" value="ECO:0007669"/>
    <property type="project" value="TreeGrafter"/>
</dbReference>
<dbReference type="AlphaFoldDB" id="A0A9D6V109"/>
<evidence type="ECO:0000256" key="1">
    <source>
        <dbReference type="ARBA" id="ARBA00022729"/>
    </source>
</evidence>
<dbReference type="PANTHER" id="PTHR35038:SF8">
    <property type="entry name" value="C-TYPE POLYHEME CYTOCHROME OMCC"/>
    <property type="match status" value="1"/>
</dbReference>
<dbReference type="InterPro" id="IPR051829">
    <property type="entry name" value="Multiheme_Cytochr_ET"/>
</dbReference>
<dbReference type="Pfam" id="PF13435">
    <property type="entry name" value="Cytochrome_C554"/>
    <property type="match status" value="1"/>
</dbReference>
<dbReference type="Gene3D" id="1.10.1130.10">
    <property type="entry name" value="Flavocytochrome C3, Chain A"/>
    <property type="match status" value="1"/>
</dbReference>
<comment type="caution">
    <text evidence="3">The sequence shown here is derived from an EMBL/GenBank/DDBJ whole genome shotgun (WGS) entry which is preliminary data.</text>
</comment>
<feature type="domain" description="Cytochrome c-552/4" evidence="2">
    <location>
        <begin position="52"/>
        <end position="148"/>
    </location>
</feature>
<dbReference type="EMBL" id="JACRDE010000130">
    <property type="protein sequence ID" value="MBI5248724.1"/>
    <property type="molecule type" value="Genomic_DNA"/>
</dbReference>
<proteinExistence type="predicted"/>
<dbReference type="SUPFAM" id="SSF48695">
    <property type="entry name" value="Multiheme cytochromes"/>
    <property type="match status" value="1"/>
</dbReference>
<dbReference type="InterPro" id="IPR036280">
    <property type="entry name" value="Multihaem_cyt_sf"/>
</dbReference>
<sequence length="296" mass="32953">MKSPHSLDIHAGWPVGLLTAVSLLFIGSFAHGETPTQASSVAELIAMFDSSSCRECHEQIYEQWEKSHHARPLMGMDDWIFMASYLKRGPLAIRTGEKATKVNFPCFKCHLPQIKHATDEVAAEIADAILKDDKPTVRKLNISCLVCHNEKAVVHGRPERNVVYGNKDIPDHQGYPVKKSPLLKNSLMCGQCHGLGPNLEFETPVQCATLYGSHLHAYIPSGGAQTCQGCHMKNADHYMPPDFNRRDELSARLRESLPMEVQTLAYTFQPVEDKLFPMVVVKTKITSKAGHRIPDG</sequence>
<name>A0A9D6V109_9BACT</name>
<keyword evidence="1" id="KW-0732">Signal</keyword>
<dbReference type="Proteomes" id="UP000807825">
    <property type="component" value="Unassembled WGS sequence"/>
</dbReference>
<organism evidence="3 4">
    <name type="scientific">Desulfomonile tiedjei</name>
    <dbReference type="NCBI Taxonomy" id="2358"/>
    <lineage>
        <taxon>Bacteria</taxon>
        <taxon>Pseudomonadati</taxon>
        <taxon>Thermodesulfobacteriota</taxon>
        <taxon>Desulfomonilia</taxon>
        <taxon>Desulfomonilales</taxon>
        <taxon>Desulfomonilaceae</taxon>
        <taxon>Desulfomonile</taxon>
    </lineage>
</organism>
<dbReference type="InterPro" id="IPR023155">
    <property type="entry name" value="Cyt_c-552/4"/>
</dbReference>
<evidence type="ECO:0000313" key="3">
    <source>
        <dbReference type="EMBL" id="MBI5248724.1"/>
    </source>
</evidence>